<dbReference type="PIRSF" id="PIRSF029826">
    <property type="entry name" value="UCP029826_pph"/>
    <property type="match status" value="1"/>
</dbReference>
<name>A0A5M8FN72_9GAMM</name>
<comment type="caution">
    <text evidence="1">The sequence shown here is derived from an EMBL/GenBank/DDBJ whole genome shotgun (WGS) entry which is preliminary data.</text>
</comment>
<sequence>MPDSLDALNGRLLKFARERDWEQFQSPKNLAMALAGEAGELLEHFQWLTEQQSASLGPEKTRAVAHELADILSYLIRLAERLDVDLIAATEEKIAINEQRYPVDRVRGDARRAAEYER</sequence>
<dbReference type="SUPFAM" id="SSF101386">
    <property type="entry name" value="all-alpha NTP pyrophosphatases"/>
    <property type="match status" value="1"/>
</dbReference>
<proteinExistence type="predicted"/>
<dbReference type="EMBL" id="VWXX01000005">
    <property type="protein sequence ID" value="KAA6186227.1"/>
    <property type="molecule type" value="Genomic_DNA"/>
</dbReference>
<dbReference type="OrthoDB" id="9791898at2"/>
<dbReference type="Proteomes" id="UP000322981">
    <property type="component" value="Unassembled WGS sequence"/>
</dbReference>
<dbReference type="AlphaFoldDB" id="A0A5M8FN72"/>
<reference evidence="1 2" key="1">
    <citation type="submission" date="2019-09" db="EMBL/GenBank/DDBJ databases">
        <title>Whole-genome sequence of the purple sulfur bacterium Thiohalocapsa marina DSM 19078.</title>
        <authorList>
            <person name="Kyndt J.A."/>
            <person name="Meyer T.E."/>
        </authorList>
    </citation>
    <scope>NUCLEOTIDE SEQUENCE [LARGE SCALE GENOMIC DNA]</scope>
    <source>
        <strain evidence="1 2">DSM 19078</strain>
    </source>
</reference>
<dbReference type="PANTHER" id="PTHR46523:SF1">
    <property type="entry name" value="DCTP PYROPHOSPHATASE 1"/>
    <property type="match status" value="1"/>
</dbReference>
<dbReference type="RefSeq" id="WP_150091169.1">
    <property type="nucleotide sequence ID" value="NZ_JBFUOH010000031.1"/>
</dbReference>
<dbReference type="InterPro" id="IPR025984">
    <property type="entry name" value="DCTPP"/>
</dbReference>
<dbReference type="GO" id="GO:0047840">
    <property type="term" value="F:dCTP diphosphatase activity"/>
    <property type="evidence" value="ECO:0007669"/>
    <property type="project" value="TreeGrafter"/>
</dbReference>
<dbReference type="GO" id="GO:0006253">
    <property type="term" value="P:dCTP catabolic process"/>
    <property type="evidence" value="ECO:0007669"/>
    <property type="project" value="TreeGrafter"/>
</dbReference>
<keyword evidence="2" id="KW-1185">Reference proteome</keyword>
<evidence type="ECO:0000313" key="1">
    <source>
        <dbReference type="EMBL" id="KAA6186227.1"/>
    </source>
</evidence>
<dbReference type="GO" id="GO:0042262">
    <property type="term" value="P:DNA protection"/>
    <property type="evidence" value="ECO:0007669"/>
    <property type="project" value="TreeGrafter"/>
</dbReference>
<protein>
    <submittedName>
        <fullName evidence="1">Nucleotide pyrophosphohydrolase</fullName>
    </submittedName>
</protein>
<dbReference type="PANTHER" id="PTHR46523">
    <property type="entry name" value="DCTP PYROPHOSPHATASE 1"/>
    <property type="match status" value="1"/>
</dbReference>
<gene>
    <name evidence="1" type="ORF">F2Q65_05335</name>
</gene>
<dbReference type="Pfam" id="PF12643">
    <property type="entry name" value="MazG-like"/>
    <property type="match status" value="1"/>
</dbReference>
<dbReference type="InterPro" id="IPR052555">
    <property type="entry name" value="dCTP_Pyrophosphatase"/>
</dbReference>
<dbReference type="GO" id="GO:0005829">
    <property type="term" value="C:cytosol"/>
    <property type="evidence" value="ECO:0007669"/>
    <property type="project" value="TreeGrafter"/>
</dbReference>
<keyword evidence="1" id="KW-0378">Hydrolase</keyword>
<dbReference type="CDD" id="cd11537">
    <property type="entry name" value="NTP-PPase_RS21-C6_like"/>
    <property type="match status" value="1"/>
</dbReference>
<evidence type="ECO:0000313" key="2">
    <source>
        <dbReference type="Proteomes" id="UP000322981"/>
    </source>
</evidence>
<organism evidence="1 2">
    <name type="scientific">Thiohalocapsa marina</name>
    <dbReference type="NCBI Taxonomy" id="424902"/>
    <lineage>
        <taxon>Bacteria</taxon>
        <taxon>Pseudomonadati</taxon>
        <taxon>Pseudomonadota</taxon>
        <taxon>Gammaproteobacteria</taxon>
        <taxon>Chromatiales</taxon>
        <taxon>Chromatiaceae</taxon>
        <taxon>Thiohalocapsa</taxon>
    </lineage>
</organism>
<dbReference type="Gene3D" id="1.10.287.1080">
    <property type="entry name" value="MazG-like"/>
    <property type="match status" value="1"/>
</dbReference>
<accession>A0A5M8FN72</accession>